<dbReference type="GO" id="GO:0036220">
    <property type="term" value="F:ITP diphosphatase activity"/>
    <property type="evidence" value="ECO:0007669"/>
    <property type="project" value="UniProtKB-EC"/>
</dbReference>
<dbReference type="GO" id="GO:0000166">
    <property type="term" value="F:nucleotide binding"/>
    <property type="evidence" value="ECO:0007669"/>
    <property type="project" value="UniProtKB-KW"/>
</dbReference>
<comment type="catalytic activity">
    <reaction evidence="14">
        <text>N(6)-hydroxy-dATP + H2O = N(6)-hydroxy-dAMP + diphosphate + H(+)</text>
        <dbReference type="Rhea" id="RHEA:83971"/>
        <dbReference type="ChEBI" id="CHEBI:15377"/>
        <dbReference type="ChEBI" id="CHEBI:15378"/>
        <dbReference type="ChEBI" id="CHEBI:33019"/>
        <dbReference type="ChEBI" id="CHEBI:233529"/>
        <dbReference type="ChEBI" id="CHEBI:233530"/>
    </reaction>
    <physiologicalReaction direction="left-to-right" evidence="14">
        <dbReference type="Rhea" id="RHEA:83972"/>
    </physiologicalReaction>
</comment>
<evidence type="ECO:0000256" key="9">
    <source>
        <dbReference type="ARBA" id="ARBA00023211"/>
    </source>
</evidence>
<proteinExistence type="inferred from homology"/>
<gene>
    <name evidence="15" type="ORF">IFM46972_05400</name>
</gene>
<comment type="catalytic activity">
    <reaction evidence="13">
        <text>dITP + H2O = dIMP + diphosphate + H(+)</text>
        <dbReference type="Rhea" id="RHEA:28342"/>
        <dbReference type="ChEBI" id="CHEBI:15377"/>
        <dbReference type="ChEBI" id="CHEBI:15378"/>
        <dbReference type="ChEBI" id="CHEBI:33019"/>
        <dbReference type="ChEBI" id="CHEBI:61194"/>
        <dbReference type="ChEBI" id="CHEBI:61382"/>
        <dbReference type="EC" id="3.6.1.66"/>
    </reaction>
    <physiologicalReaction direction="left-to-right" evidence="13">
        <dbReference type="Rhea" id="RHEA:28343"/>
    </physiologicalReaction>
</comment>
<evidence type="ECO:0000313" key="15">
    <source>
        <dbReference type="EMBL" id="GFF37993.1"/>
    </source>
</evidence>
<keyword evidence="4" id="KW-0479">Metal-binding</keyword>
<keyword evidence="9" id="KW-0464">Manganese</keyword>
<organism evidence="15 16">
    <name type="scientific">Aspergillus udagawae</name>
    <dbReference type="NCBI Taxonomy" id="91492"/>
    <lineage>
        <taxon>Eukaryota</taxon>
        <taxon>Fungi</taxon>
        <taxon>Dikarya</taxon>
        <taxon>Ascomycota</taxon>
        <taxon>Pezizomycotina</taxon>
        <taxon>Eurotiomycetes</taxon>
        <taxon>Eurotiomycetidae</taxon>
        <taxon>Eurotiales</taxon>
        <taxon>Aspergillaceae</taxon>
        <taxon>Aspergillus</taxon>
        <taxon>Aspergillus subgen. Fumigati</taxon>
    </lineage>
</organism>
<comment type="function">
    <text evidence="10">Pyrophosphatase that hydrolyzes the non-canonical purine nucleotides inosine triphosphate (ITP), deoxyinosine triphosphate (dITP) as well as 2'-deoxy-N-6-hydroxylaminopurine triphosphate (dHAPTP) and xanthosine 5'-triphosphate (XTP) to their respective monophosphate derivatives. The enzyme does not distinguish between the deoxy- and ribose forms. Probably excludes non-canonical purines from RNA and DNA precursor pools, thus preventing their incorporation into RNA and DNA and avoiding chromosomal lesions.</text>
</comment>
<evidence type="ECO:0000256" key="10">
    <source>
        <dbReference type="ARBA" id="ARBA00054940"/>
    </source>
</evidence>
<evidence type="ECO:0000256" key="1">
    <source>
        <dbReference type="ARBA" id="ARBA00004496"/>
    </source>
</evidence>
<evidence type="ECO:0000256" key="7">
    <source>
        <dbReference type="ARBA" id="ARBA00022842"/>
    </source>
</evidence>
<evidence type="ECO:0000256" key="8">
    <source>
        <dbReference type="ARBA" id="ARBA00023080"/>
    </source>
</evidence>
<evidence type="ECO:0000256" key="12">
    <source>
        <dbReference type="ARBA" id="ARBA00093218"/>
    </source>
</evidence>
<evidence type="ECO:0000256" key="11">
    <source>
        <dbReference type="ARBA" id="ARBA00066468"/>
    </source>
</evidence>
<dbReference type="InterPro" id="IPR002637">
    <property type="entry name" value="RdgB/HAM1"/>
</dbReference>
<name>A0A8H3NXR9_9EURO</name>
<comment type="caution">
    <text evidence="15">The sequence shown here is derived from an EMBL/GenBank/DDBJ whole genome shotgun (WGS) entry which is preliminary data.</text>
</comment>
<dbReference type="GO" id="GO:0005737">
    <property type="term" value="C:cytoplasm"/>
    <property type="evidence" value="ECO:0007669"/>
    <property type="project" value="UniProtKB-SubCell"/>
</dbReference>
<dbReference type="Gene3D" id="3.90.950.10">
    <property type="match status" value="1"/>
</dbReference>
<reference evidence="15 16" key="1">
    <citation type="submission" date="2020-01" db="EMBL/GenBank/DDBJ databases">
        <title>Draft genome sequence of Aspergillus udagawae IFM 46972.</title>
        <authorList>
            <person name="Takahashi H."/>
            <person name="Yaguchi T."/>
        </authorList>
    </citation>
    <scope>NUCLEOTIDE SEQUENCE [LARGE SCALE GENOMIC DNA]</scope>
    <source>
        <strain evidence="15 16">IFM 46972</strain>
    </source>
</reference>
<dbReference type="EMBL" id="BLKC01000033">
    <property type="protein sequence ID" value="GFF37993.1"/>
    <property type="molecule type" value="Genomic_DNA"/>
</dbReference>
<comment type="subcellular location">
    <subcellularLocation>
        <location evidence="1">Cytoplasm</location>
    </subcellularLocation>
</comment>
<dbReference type="Pfam" id="PF01725">
    <property type="entry name" value="Ham1p_like"/>
    <property type="match status" value="1"/>
</dbReference>
<comment type="catalytic activity">
    <reaction evidence="12">
        <text>ITP + H2O = IMP + diphosphate + H(+)</text>
        <dbReference type="Rhea" id="RHEA:29399"/>
        <dbReference type="ChEBI" id="CHEBI:15377"/>
        <dbReference type="ChEBI" id="CHEBI:15378"/>
        <dbReference type="ChEBI" id="CHEBI:33019"/>
        <dbReference type="ChEBI" id="CHEBI:58053"/>
        <dbReference type="ChEBI" id="CHEBI:61402"/>
        <dbReference type="EC" id="3.6.1.66"/>
    </reaction>
    <physiologicalReaction direction="left-to-right" evidence="12">
        <dbReference type="Rhea" id="RHEA:29400"/>
    </physiologicalReaction>
</comment>
<evidence type="ECO:0000256" key="5">
    <source>
        <dbReference type="ARBA" id="ARBA00022741"/>
    </source>
</evidence>
<sequence>MIHAEPQLIHFVTGNPRKFAEAEAILGNAARLRQYVIELPEIQGSLEEIAREKCRSAATATQGPVLTEDSALEFHALNGLPGPYIKWFYSALGNTGLCQLLAAFEDKSASAICTYAFSSGPGVEPVLFQGRVDGQIVTPRGTNGFAFDPIFEVQGKTYGEMDAQTKACRISCLNDTLLYRSSRAGSAITLVEHGI</sequence>
<evidence type="ECO:0000256" key="4">
    <source>
        <dbReference type="ARBA" id="ARBA00022723"/>
    </source>
</evidence>
<evidence type="ECO:0000256" key="2">
    <source>
        <dbReference type="ARBA" id="ARBA00008023"/>
    </source>
</evidence>
<dbReference type="SUPFAM" id="SSF52972">
    <property type="entry name" value="ITPase-like"/>
    <property type="match status" value="1"/>
</dbReference>
<dbReference type="GO" id="GO:0046872">
    <property type="term" value="F:metal ion binding"/>
    <property type="evidence" value="ECO:0007669"/>
    <property type="project" value="UniProtKB-KW"/>
</dbReference>
<evidence type="ECO:0000256" key="13">
    <source>
        <dbReference type="ARBA" id="ARBA00093255"/>
    </source>
</evidence>
<dbReference type="InterPro" id="IPR029001">
    <property type="entry name" value="ITPase-like_fam"/>
</dbReference>
<dbReference type="AlphaFoldDB" id="A0A8H3NXR9"/>
<dbReference type="CDD" id="cd00515">
    <property type="entry name" value="HAM1"/>
    <property type="match status" value="1"/>
</dbReference>
<evidence type="ECO:0000256" key="3">
    <source>
        <dbReference type="ARBA" id="ARBA00022490"/>
    </source>
</evidence>
<comment type="similarity">
    <text evidence="2">Belongs to the HAM1 NTPase family.</text>
</comment>
<keyword evidence="5" id="KW-0547">Nucleotide-binding</keyword>
<keyword evidence="3" id="KW-0963">Cytoplasm</keyword>
<evidence type="ECO:0000313" key="16">
    <source>
        <dbReference type="Proteomes" id="UP000465221"/>
    </source>
</evidence>
<dbReference type="Proteomes" id="UP000465221">
    <property type="component" value="Unassembled WGS sequence"/>
</dbReference>
<dbReference type="GO" id="GO:0009117">
    <property type="term" value="P:nucleotide metabolic process"/>
    <property type="evidence" value="ECO:0007669"/>
    <property type="project" value="UniProtKB-KW"/>
</dbReference>
<dbReference type="GO" id="GO:0009143">
    <property type="term" value="P:nucleoside triphosphate catabolic process"/>
    <property type="evidence" value="ECO:0007669"/>
    <property type="project" value="InterPro"/>
</dbReference>
<dbReference type="EC" id="3.6.1.66" evidence="11"/>
<evidence type="ECO:0000256" key="14">
    <source>
        <dbReference type="ARBA" id="ARBA00093271"/>
    </source>
</evidence>
<evidence type="ECO:0000256" key="6">
    <source>
        <dbReference type="ARBA" id="ARBA00022801"/>
    </source>
</evidence>
<dbReference type="PANTHER" id="PTHR11067:SF9">
    <property type="entry name" value="INOSINE TRIPHOSPHATE PYROPHOSPHATASE"/>
    <property type="match status" value="1"/>
</dbReference>
<accession>A0A8H3NXR9</accession>
<keyword evidence="7" id="KW-0460">Magnesium</keyword>
<dbReference type="FunFam" id="3.90.950.10:FF:000003">
    <property type="entry name" value="Inosine triphosphate pyrophosphatase"/>
    <property type="match status" value="1"/>
</dbReference>
<dbReference type="PANTHER" id="PTHR11067">
    <property type="entry name" value="INOSINE TRIPHOSPHATE PYROPHOSPHATASE/HAM1 PROTEIN"/>
    <property type="match status" value="1"/>
</dbReference>
<keyword evidence="6" id="KW-0378">Hydrolase</keyword>
<keyword evidence="8" id="KW-0546">Nucleotide metabolism</keyword>
<protein>
    <recommendedName>
        <fullName evidence="11">XTP/dITP diphosphatase</fullName>
        <ecNumber evidence="11">3.6.1.66</ecNumber>
    </recommendedName>
</protein>